<keyword evidence="2" id="KW-1185">Reference proteome</keyword>
<proteinExistence type="predicted"/>
<reference evidence="1" key="1">
    <citation type="submission" date="2018-03" db="EMBL/GenBank/DDBJ databases">
        <authorList>
            <person name="Guldener U."/>
        </authorList>
    </citation>
    <scope>NUCLEOTIDE SEQUENCE [LARGE SCALE GENOMIC DNA]</scope>
    <source>
        <strain evidence="1">ATCC34888</strain>
    </source>
</reference>
<accession>A0A5C3FX68</accession>
<sequence length="118" mass="12989">MYSIGFEYVLQFKLPFSTADPTLCRKTGARFCTFLPACYSKCAGKLQLGRRAGARRRPPLSSLRLQLGLADDDPVPLEPLSHSPLIARLTDLESGPSSADLCEPQPRFARIAPPCLLR</sequence>
<evidence type="ECO:0000313" key="2">
    <source>
        <dbReference type="Proteomes" id="UP000325008"/>
    </source>
</evidence>
<protein>
    <submittedName>
        <fullName evidence="1">Uncharacterized protein</fullName>
    </submittedName>
</protein>
<organism evidence="1 2">
    <name type="scientific">Pseudozyma antarctica</name>
    <name type="common">Yeast</name>
    <name type="synonym">Candida antarctica</name>
    <dbReference type="NCBI Taxonomy" id="84753"/>
    <lineage>
        <taxon>Eukaryota</taxon>
        <taxon>Fungi</taxon>
        <taxon>Dikarya</taxon>
        <taxon>Basidiomycota</taxon>
        <taxon>Ustilaginomycotina</taxon>
        <taxon>Ustilaginomycetes</taxon>
        <taxon>Ustilaginales</taxon>
        <taxon>Ustilaginaceae</taxon>
        <taxon>Moesziomyces</taxon>
    </lineage>
</organism>
<dbReference type="AlphaFoldDB" id="A0A5C3FX68"/>
<evidence type="ECO:0000313" key="1">
    <source>
        <dbReference type="EMBL" id="SPO48211.1"/>
    </source>
</evidence>
<dbReference type="EMBL" id="OOIQ01000017">
    <property type="protein sequence ID" value="SPO48211.1"/>
    <property type="molecule type" value="Genomic_DNA"/>
</dbReference>
<name>A0A5C3FX68_PSEA2</name>
<comment type="caution">
    <text evidence="1">The sequence shown here is derived from an EMBL/GenBank/DDBJ whole genome shotgun (WGS) entry which is preliminary data.</text>
</comment>
<gene>
    <name evidence="1" type="ORF">PSANT_05899</name>
</gene>
<dbReference type="Proteomes" id="UP000325008">
    <property type="component" value="Unassembled WGS sequence"/>
</dbReference>